<keyword evidence="4" id="KW-1185">Reference proteome</keyword>
<dbReference type="Gene3D" id="3.30.200.20">
    <property type="entry name" value="Phosphorylase Kinase, domain 1"/>
    <property type="match status" value="1"/>
</dbReference>
<dbReference type="SUPFAM" id="SSF56112">
    <property type="entry name" value="Protein kinase-like (PK-like)"/>
    <property type="match status" value="1"/>
</dbReference>
<evidence type="ECO:0000256" key="1">
    <source>
        <dbReference type="PROSITE-ProRule" id="PRU10141"/>
    </source>
</evidence>
<dbReference type="EMBL" id="CAJNJA010088064">
    <property type="protein sequence ID" value="CAE7939178.1"/>
    <property type="molecule type" value="Genomic_DNA"/>
</dbReference>
<dbReference type="Pfam" id="PF00069">
    <property type="entry name" value="Pkinase"/>
    <property type="match status" value="1"/>
</dbReference>
<feature type="non-terminal residue" evidence="3">
    <location>
        <position position="1"/>
    </location>
</feature>
<dbReference type="InterPro" id="IPR000719">
    <property type="entry name" value="Prot_kinase_dom"/>
</dbReference>
<name>A0A813C5R5_9DINO</name>
<evidence type="ECO:0000259" key="2">
    <source>
        <dbReference type="PROSITE" id="PS50011"/>
    </source>
</evidence>
<evidence type="ECO:0000313" key="4">
    <source>
        <dbReference type="Proteomes" id="UP000601435"/>
    </source>
</evidence>
<accession>A0A813C5R5</accession>
<dbReference type="PROSITE" id="PS00107">
    <property type="entry name" value="PROTEIN_KINASE_ATP"/>
    <property type="match status" value="1"/>
</dbReference>
<dbReference type="GO" id="GO:0005524">
    <property type="term" value="F:ATP binding"/>
    <property type="evidence" value="ECO:0007669"/>
    <property type="project" value="UniProtKB-UniRule"/>
</dbReference>
<dbReference type="GO" id="GO:0004672">
    <property type="term" value="F:protein kinase activity"/>
    <property type="evidence" value="ECO:0007669"/>
    <property type="project" value="InterPro"/>
</dbReference>
<dbReference type="Proteomes" id="UP000601435">
    <property type="component" value="Unassembled WGS sequence"/>
</dbReference>
<dbReference type="InterPro" id="IPR017441">
    <property type="entry name" value="Protein_kinase_ATP_BS"/>
</dbReference>
<dbReference type="PROSITE" id="PS50011">
    <property type="entry name" value="PROTEIN_KINASE_DOM"/>
    <property type="match status" value="1"/>
</dbReference>
<organism evidence="3 4">
    <name type="scientific">Symbiodinium necroappetens</name>
    <dbReference type="NCBI Taxonomy" id="1628268"/>
    <lineage>
        <taxon>Eukaryota</taxon>
        <taxon>Sar</taxon>
        <taxon>Alveolata</taxon>
        <taxon>Dinophyceae</taxon>
        <taxon>Suessiales</taxon>
        <taxon>Symbiodiniaceae</taxon>
        <taxon>Symbiodinium</taxon>
    </lineage>
</organism>
<proteinExistence type="predicted"/>
<comment type="caution">
    <text evidence="3">The sequence shown here is derived from an EMBL/GenBank/DDBJ whole genome shotgun (WGS) entry which is preliminary data.</text>
</comment>
<sequence>STKSLNERRRGRGLEEYEDGARVSFDTASLVSERVDAEISKRYDIDMREIGIGGYGKVFLAKDRMFKDRQVAIKKVVKIDEERDSAFKKEVTIMKLLDHPNICRLFETY</sequence>
<feature type="non-terminal residue" evidence="3">
    <location>
        <position position="109"/>
    </location>
</feature>
<dbReference type="AlphaFoldDB" id="A0A813C5R5"/>
<evidence type="ECO:0000313" key="3">
    <source>
        <dbReference type="EMBL" id="CAE7939178.1"/>
    </source>
</evidence>
<keyword evidence="1" id="KW-0547">Nucleotide-binding</keyword>
<feature type="domain" description="Protein kinase" evidence="2">
    <location>
        <begin position="44"/>
        <end position="109"/>
    </location>
</feature>
<gene>
    <name evidence="3" type="primary">gsk-3</name>
    <name evidence="3" type="ORF">SNEC2469_LOCUS33428</name>
</gene>
<dbReference type="InterPro" id="IPR011009">
    <property type="entry name" value="Kinase-like_dom_sf"/>
</dbReference>
<feature type="binding site" evidence="1">
    <location>
        <position position="75"/>
    </location>
    <ligand>
        <name>ATP</name>
        <dbReference type="ChEBI" id="CHEBI:30616"/>
    </ligand>
</feature>
<reference evidence="3" key="1">
    <citation type="submission" date="2021-02" db="EMBL/GenBank/DDBJ databases">
        <authorList>
            <person name="Dougan E. K."/>
            <person name="Rhodes N."/>
            <person name="Thang M."/>
            <person name="Chan C."/>
        </authorList>
    </citation>
    <scope>NUCLEOTIDE SEQUENCE</scope>
</reference>
<protein>
    <submittedName>
        <fullName evidence="3">Gsk-3 protein</fullName>
    </submittedName>
</protein>
<keyword evidence="1" id="KW-0067">ATP-binding</keyword>